<dbReference type="GO" id="GO:0043190">
    <property type="term" value="C:ATP-binding cassette (ABC) transporter complex"/>
    <property type="evidence" value="ECO:0007669"/>
    <property type="project" value="InterPro"/>
</dbReference>
<keyword evidence="7 12" id="KW-0812">Transmembrane</keyword>
<dbReference type="Pfam" id="PF01891">
    <property type="entry name" value="CbiM"/>
    <property type="match status" value="1"/>
</dbReference>
<dbReference type="GO" id="GO:0009236">
    <property type="term" value="P:cobalamin biosynthetic process"/>
    <property type="evidence" value="ECO:0007669"/>
    <property type="project" value="UniProtKB-UniRule"/>
</dbReference>
<evidence type="ECO:0000256" key="1">
    <source>
        <dbReference type="ARBA" id="ARBA00004429"/>
    </source>
</evidence>
<dbReference type="InterPro" id="IPR002751">
    <property type="entry name" value="CbiM/NikMN"/>
</dbReference>
<evidence type="ECO:0000256" key="5">
    <source>
        <dbReference type="ARBA" id="ARBA00022475"/>
    </source>
</evidence>
<comment type="subcellular location">
    <subcellularLocation>
        <location evidence="1">Cell inner membrane</location>
        <topology evidence="1">Multi-pass membrane protein</topology>
    </subcellularLocation>
    <subcellularLocation>
        <location evidence="12">Cell membrane</location>
        <topology evidence="12">Multi-pass membrane protein</topology>
    </subcellularLocation>
</comment>
<keyword evidence="9 12" id="KW-0406">Ion transport</keyword>
<keyword evidence="10 12" id="KW-0472">Membrane</keyword>
<keyword evidence="3 12" id="KW-0171">Cobalt transport</keyword>
<evidence type="ECO:0000256" key="8">
    <source>
        <dbReference type="ARBA" id="ARBA00022989"/>
    </source>
</evidence>
<dbReference type="UniPathway" id="UPA00148"/>
<name>U1N453_9EURY</name>
<evidence type="ECO:0000256" key="9">
    <source>
        <dbReference type="ARBA" id="ARBA00023065"/>
    </source>
</evidence>
<accession>U1N453</accession>
<evidence type="ECO:0000256" key="10">
    <source>
        <dbReference type="ARBA" id="ARBA00023136"/>
    </source>
</evidence>
<evidence type="ECO:0000313" key="13">
    <source>
        <dbReference type="EMBL" id="ERG91173.1"/>
    </source>
</evidence>
<dbReference type="PANTHER" id="PTHR43627:SF1">
    <property type="entry name" value="COBALT TRANSPORT PROTEIN CBIM"/>
    <property type="match status" value="1"/>
</dbReference>
<dbReference type="PANTHER" id="PTHR43627">
    <property type="match status" value="1"/>
</dbReference>
<feature type="transmembrane region" description="Helical" evidence="12">
    <location>
        <begin position="179"/>
        <end position="205"/>
    </location>
</feature>
<gene>
    <name evidence="12" type="primary">cbiM</name>
    <name evidence="13" type="ORF">J07HQW1_01205</name>
</gene>
<evidence type="ECO:0000256" key="2">
    <source>
        <dbReference type="ARBA" id="ARBA00004953"/>
    </source>
</evidence>
<feature type="transmembrane region" description="Helical" evidence="12">
    <location>
        <begin position="43"/>
        <end position="61"/>
    </location>
</feature>
<comment type="subunit">
    <text evidence="12">Forms an energy-coupling factor (ECF) transporter complex composed of an ATP-binding protein (A component, CbiO), a transmembrane protein (T component, CbiQ) and 2 possible substrate-capture proteins (S components, CbiM and CbiN) of unknown stoichimetry.</text>
</comment>
<reference evidence="13 14" key="1">
    <citation type="journal article" date="2013" name="PLoS ONE">
        <title>Assembly-driven community genomics of a hypersaline microbial ecosystem.</title>
        <authorList>
            <person name="Podell S."/>
            <person name="Ugalde J.A."/>
            <person name="Narasingarao P."/>
            <person name="Banfield J.F."/>
            <person name="Heidelberg K.B."/>
            <person name="Allen E.E."/>
        </authorList>
    </citation>
    <scope>NUCLEOTIDE SEQUENCE [LARGE SCALE GENOMIC DNA]</scope>
    <source>
        <strain evidence="14">J07HQW1</strain>
    </source>
</reference>
<dbReference type="STRING" id="1238424.J07HQW1_01205"/>
<evidence type="ECO:0000256" key="11">
    <source>
        <dbReference type="ARBA" id="ARBA00023285"/>
    </source>
</evidence>
<dbReference type="NCBIfam" id="TIGR00123">
    <property type="entry name" value="cbiM"/>
    <property type="match status" value="1"/>
</dbReference>
<evidence type="ECO:0000256" key="4">
    <source>
        <dbReference type="ARBA" id="ARBA00022448"/>
    </source>
</evidence>
<dbReference type="FunFam" id="1.10.1760.20:FF:000001">
    <property type="entry name" value="Cobalt transport protein CbiM"/>
    <property type="match status" value="1"/>
</dbReference>
<evidence type="ECO:0000256" key="7">
    <source>
        <dbReference type="ARBA" id="ARBA00022692"/>
    </source>
</evidence>
<dbReference type="NCBIfam" id="NF006184">
    <property type="entry name" value="PRK08319.1"/>
    <property type="match status" value="1"/>
</dbReference>
<sequence>MHIMEGFLPPRWAAAWALAAAPIVVYGAKQTIDIIRQDTHIKALVAIGIAFVFVLSALKFPSVTGSTSHPTGTGLLVVLFGPAVTAFTATIVLLYQALLLAHGGITTLGANVAAMGIIGPTVGWIGYQLIRPYTSLERATFIAAVVTDWTTYLVTSLQLGAAFPAGDGLNAVMISTLDFAAVFTLTQIPIGILEGILAAAVIGYLTRLGSETIEPLEVTA</sequence>
<keyword evidence="6 12" id="KW-0169">Cobalamin biosynthesis</keyword>
<dbReference type="Proteomes" id="UP000030649">
    <property type="component" value="Unassembled WGS sequence"/>
</dbReference>
<dbReference type="HAMAP" id="MF_01462">
    <property type="entry name" value="CbiM"/>
    <property type="match status" value="1"/>
</dbReference>
<comment type="pathway">
    <text evidence="2 12">Cofactor biosynthesis; adenosylcobalamin biosynthesis.</text>
</comment>
<keyword evidence="4 12" id="KW-0813">Transport</keyword>
<protein>
    <recommendedName>
        <fullName evidence="12">Putative cobalt transport protein CbiM</fullName>
    </recommendedName>
    <alternativeName>
        <fullName evidence="12">Energy-coupling factor transporter probable substrate-capture protein CbiM</fullName>
        <shortName evidence="12">ECF transporter S component CbiM</shortName>
    </alternativeName>
</protein>
<comment type="function">
    <text evidence="12">Part of the energy-coupling factor (ECF) transporter complex CbiMNOQ involved in cobalt import.</text>
</comment>
<dbReference type="GO" id="GO:0015087">
    <property type="term" value="F:cobalt ion transmembrane transporter activity"/>
    <property type="evidence" value="ECO:0007669"/>
    <property type="project" value="UniProtKB-UniRule"/>
</dbReference>
<comment type="caution">
    <text evidence="12">Lacks conserved residue(s) required for the propagation of feature annotation.</text>
</comment>
<evidence type="ECO:0000256" key="3">
    <source>
        <dbReference type="ARBA" id="ARBA00022426"/>
    </source>
</evidence>
<keyword evidence="8 12" id="KW-1133">Transmembrane helix</keyword>
<dbReference type="InterPro" id="IPR018024">
    <property type="entry name" value="CbiM"/>
</dbReference>
<evidence type="ECO:0000256" key="6">
    <source>
        <dbReference type="ARBA" id="ARBA00022573"/>
    </source>
</evidence>
<dbReference type="EMBL" id="KE356560">
    <property type="protein sequence ID" value="ERG91173.1"/>
    <property type="molecule type" value="Genomic_DNA"/>
</dbReference>
<comment type="similarity">
    <text evidence="12">Belongs to the CbiM family.</text>
</comment>
<keyword evidence="11 12" id="KW-0170">Cobalt</keyword>
<keyword evidence="5 12" id="KW-1003">Cell membrane</keyword>
<evidence type="ECO:0000313" key="14">
    <source>
        <dbReference type="Proteomes" id="UP000030649"/>
    </source>
</evidence>
<feature type="transmembrane region" description="Helical" evidence="12">
    <location>
        <begin position="104"/>
        <end position="127"/>
    </location>
</feature>
<organism evidence="13 14">
    <name type="scientific">Haloquadratum walsbyi J07HQW1</name>
    <dbReference type="NCBI Taxonomy" id="1238424"/>
    <lineage>
        <taxon>Archaea</taxon>
        <taxon>Methanobacteriati</taxon>
        <taxon>Methanobacteriota</taxon>
        <taxon>Stenosarchaea group</taxon>
        <taxon>Halobacteria</taxon>
        <taxon>Halobacteriales</taxon>
        <taxon>Haloferacaceae</taxon>
        <taxon>Haloquadratum</taxon>
    </lineage>
</organism>
<dbReference type="AlphaFoldDB" id="U1N453"/>
<dbReference type="HOGENOM" id="CLU_052508_3_0_2"/>
<dbReference type="Gene3D" id="1.10.1760.20">
    <property type="match status" value="1"/>
</dbReference>
<proteinExistence type="inferred from homology"/>
<feature type="transmembrane region" description="Helical" evidence="12">
    <location>
        <begin position="73"/>
        <end position="98"/>
    </location>
</feature>
<evidence type="ECO:0000256" key="12">
    <source>
        <dbReference type="HAMAP-Rule" id="MF_01462"/>
    </source>
</evidence>